<reference evidence="2" key="1">
    <citation type="submission" date="2022-03" db="EMBL/GenBank/DDBJ databases">
        <authorList>
            <person name="Martin H S."/>
        </authorList>
    </citation>
    <scope>NUCLEOTIDE SEQUENCE</scope>
</reference>
<dbReference type="EMBL" id="OW152841">
    <property type="protein sequence ID" value="CAH2062325.1"/>
    <property type="molecule type" value="Genomic_DNA"/>
</dbReference>
<protein>
    <submittedName>
        <fullName evidence="2">Uncharacterized protein</fullName>
    </submittedName>
</protein>
<accession>A0ABN8IQR3</accession>
<name>A0ABN8IQR3_9NEOP</name>
<feature type="non-terminal residue" evidence="2">
    <location>
        <position position="133"/>
    </location>
</feature>
<evidence type="ECO:0000256" key="1">
    <source>
        <dbReference type="SAM" id="MobiDB-lite"/>
    </source>
</evidence>
<feature type="compositionally biased region" description="Low complexity" evidence="1">
    <location>
        <begin position="40"/>
        <end position="52"/>
    </location>
</feature>
<dbReference type="Proteomes" id="UP000837857">
    <property type="component" value="Chromosome 29"/>
</dbReference>
<sequence length="133" mass="14651">MGLGPAHYHDLVSSETNYQELKRFANEWNRRRTQWEVAASGSESSLPVPSSPIWGELTQGRAEPRGQTARTLPRFGPYNRKVGGAMGVGGLYHSITIRNALNDEFIRDGRKTSSACGRSASYCIGPNWNIAPT</sequence>
<gene>
    <name evidence="2" type="ORF">IPOD504_LOCUS11879</name>
</gene>
<proteinExistence type="predicted"/>
<keyword evidence="3" id="KW-1185">Reference proteome</keyword>
<feature type="region of interest" description="Disordered" evidence="1">
    <location>
        <begin position="39"/>
        <end position="75"/>
    </location>
</feature>
<evidence type="ECO:0000313" key="3">
    <source>
        <dbReference type="Proteomes" id="UP000837857"/>
    </source>
</evidence>
<organism evidence="2 3">
    <name type="scientific">Iphiclides podalirius</name>
    <name type="common">scarce swallowtail</name>
    <dbReference type="NCBI Taxonomy" id="110791"/>
    <lineage>
        <taxon>Eukaryota</taxon>
        <taxon>Metazoa</taxon>
        <taxon>Ecdysozoa</taxon>
        <taxon>Arthropoda</taxon>
        <taxon>Hexapoda</taxon>
        <taxon>Insecta</taxon>
        <taxon>Pterygota</taxon>
        <taxon>Neoptera</taxon>
        <taxon>Endopterygota</taxon>
        <taxon>Lepidoptera</taxon>
        <taxon>Glossata</taxon>
        <taxon>Ditrysia</taxon>
        <taxon>Papilionoidea</taxon>
        <taxon>Papilionidae</taxon>
        <taxon>Papilioninae</taxon>
        <taxon>Iphiclides</taxon>
    </lineage>
</organism>
<evidence type="ECO:0000313" key="2">
    <source>
        <dbReference type="EMBL" id="CAH2062325.1"/>
    </source>
</evidence>